<comment type="caution">
    <text evidence="2">The sequence shown here is derived from an EMBL/GenBank/DDBJ whole genome shotgun (WGS) entry which is preliminary data.</text>
</comment>
<evidence type="ECO:0000313" key="2">
    <source>
        <dbReference type="EMBL" id="KAK8388410.1"/>
    </source>
</evidence>
<evidence type="ECO:0000313" key="3">
    <source>
        <dbReference type="Proteomes" id="UP001487740"/>
    </source>
</evidence>
<protein>
    <recommendedName>
        <fullName evidence="4">Secreted protein</fullName>
    </recommendedName>
</protein>
<reference evidence="2 3" key="1">
    <citation type="submission" date="2023-03" db="EMBL/GenBank/DDBJ databases">
        <title>High-quality genome of Scylla paramamosain provides insights in environmental adaptation.</title>
        <authorList>
            <person name="Zhang L."/>
        </authorList>
    </citation>
    <scope>NUCLEOTIDE SEQUENCE [LARGE SCALE GENOMIC DNA]</scope>
    <source>
        <strain evidence="2">LZ_2023a</strain>
        <tissue evidence="2">Muscle</tissue>
    </source>
</reference>
<name>A0AAW0TP18_SCYPA</name>
<dbReference type="AlphaFoldDB" id="A0AAW0TP18"/>
<gene>
    <name evidence="2" type="ORF">O3P69_020412</name>
</gene>
<feature type="chain" id="PRO_5043429916" description="Secreted protein" evidence="1">
    <location>
        <begin position="23"/>
        <end position="89"/>
    </location>
</feature>
<dbReference type="EMBL" id="JARAKH010000028">
    <property type="protein sequence ID" value="KAK8388410.1"/>
    <property type="molecule type" value="Genomic_DNA"/>
</dbReference>
<evidence type="ECO:0000256" key="1">
    <source>
        <dbReference type="SAM" id="SignalP"/>
    </source>
</evidence>
<organism evidence="2 3">
    <name type="scientific">Scylla paramamosain</name>
    <name type="common">Mud crab</name>
    <dbReference type="NCBI Taxonomy" id="85552"/>
    <lineage>
        <taxon>Eukaryota</taxon>
        <taxon>Metazoa</taxon>
        <taxon>Ecdysozoa</taxon>
        <taxon>Arthropoda</taxon>
        <taxon>Crustacea</taxon>
        <taxon>Multicrustacea</taxon>
        <taxon>Malacostraca</taxon>
        <taxon>Eumalacostraca</taxon>
        <taxon>Eucarida</taxon>
        <taxon>Decapoda</taxon>
        <taxon>Pleocyemata</taxon>
        <taxon>Brachyura</taxon>
        <taxon>Eubrachyura</taxon>
        <taxon>Portunoidea</taxon>
        <taxon>Portunidae</taxon>
        <taxon>Portuninae</taxon>
        <taxon>Scylla</taxon>
    </lineage>
</organism>
<keyword evidence="3" id="KW-1185">Reference proteome</keyword>
<proteinExistence type="predicted"/>
<feature type="signal peptide" evidence="1">
    <location>
        <begin position="1"/>
        <end position="22"/>
    </location>
</feature>
<evidence type="ECO:0008006" key="4">
    <source>
        <dbReference type="Google" id="ProtNLM"/>
    </source>
</evidence>
<dbReference type="Proteomes" id="UP001487740">
    <property type="component" value="Unassembled WGS sequence"/>
</dbReference>
<keyword evidence="1" id="KW-0732">Signal</keyword>
<accession>A0AAW0TP18</accession>
<sequence length="89" mass="9484">MTRPVVVLVVLVLIAAAGLPLGQTRTTGSCNGACQRLDGNGLCRTIYNCRSNTDGGEALGSIFGSTPCRRRCYAFVRGRCRLKFSCLLG</sequence>